<dbReference type="SUPFAM" id="SSF49777">
    <property type="entry name" value="PEBP-like"/>
    <property type="match status" value="1"/>
</dbReference>
<evidence type="ECO:0000313" key="1">
    <source>
        <dbReference type="EMBL" id="NEM97653.1"/>
    </source>
</evidence>
<protein>
    <submittedName>
        <fullName evidence="1">YbhB/YbcL family Raf kinase inhibitor-like protein</fullName>
    </submittedName>
</protein>
<comment type="caution">
    <text evidence="1">The sequence shown here is derived from an EMBL/GenBank/DDBJ whole genome shotgun (WGS) entry which is preliminary data.</text>
</comment>
<dbReference type="Pfam" id="PF01161">
    <property type="entry name" value="PBP"/>
    <property type="match status" value="1"/>
</dbReference>
<accession>A0A6B3LP47</accession>
<evidence type="ECO:0000313" key="2">
    <source>
        <dbReference type="Proteomes" id="UP000474777"/>
    </source>
</evidence>
<dbReference type="PANTHER" id="PTHR30289:SF1">
    <property type="entry name" value="PEBP (PHOSPHATIDYLETHANOLAMINE-BINDING PROTEIN) FAMILY PROTEIN"/>
    <property type="match status" value="1"/>
</dbReference>
<sequence>METTTLTKINLTSSEFEPGEEMPRRFTCDGDNINPPLKLENLPLNTASVALLLEDPDAPGGTWTHWLAWDLPPEPDIEEGLTAGIMGNNDFGTTLYKGPCPAIGTHRYFFRVYALDVKLDLPTGSTREALMKAMEYHVSGSGELLILYGQSEL</sequence>
<reference evidence="1 2" key="1">
    <citation type="submission" date="2020-02" db="EMBL/GenBank/DDBJ databases">
        <authorList>
            <person name="Kim M.K."/>
        </authorList>
    </citation>
    <scope>NUCLEOTIDE SEQUENCE [LARGE SCALE GENOMIC DNA]</scope>
    <source>
        <strain evidence="1 2">BT327</strain>
    </source>
</reference>
<dbReference type="InterPro" id="IPR036610">
    <property type="entry name" value="PEBP-like_sf"/>
</dbReference>
<dbReference type="PANTHER" id="PTHR30289">
    <property type="entry name" value="UNCHARACTERIZED PROTEIN YBCL-RELATED"/>
    <property type="match status" value="1"/>
</dbReference>
<dbReference type="InterPro" id="IPR005247">
    <property type="entry name" value="YbhB_YbcL/LppC-like"/>
</dbReference>
<dbReference type="Gene3D" id="3.90.280.10">
    <property type="entry name" value="PEBP-like"/>
    <property type="match status" value="1"/>
</dbReference>
<name>A0A6B3LP47_9BACT</name>
<keyword evidence="2" id="KW-1185">Reference proteome</keyword>
<dbReference type="Proteomes" id="UP000474777">
    <property type="component" value="Unassembled WGS sequence"/>
</dbReference>
<dbReference type="AlphaFoldDB" id="A0A6B3LP47"/>
<dbReference type="RefSeq" id="WP_163914236.1">
    <property type="nucleotide sequence ID" value="NZ_JAAGWD010000003.1"/>
</dbReference>
<proteinExistence type="predicted"/>
<dbReference type="EMBL" id="JAAGWD010000003">
    <property type="protein sequence ID" value="NEM97653.1"/>
    <property type="molecule type" value="Genomic_DNA"/>
</dbReference>
<dbReference type="NCBIfam" id="TIGR00481">
    <property type="entry name" value="YbhB/YbcL family Raf kinase inhibitor-like protein"/>
    <property type="match status" value="1"/>
</dbReference>
<gene>
    <name evidence="1" type="ORF">GXP69_08100</name>
</gene>
<dbReference type="InterPro" id="IPR008914">
    <property type="entry name" value="PEBP"/>
</dbReference>
<organism evidence="1 2">
    <name type="scientific">Pontibacter burrus</name>
    <dbReference type="NCBI Taxonomy" id="2704466"/>
    <lineage>
        <taxon>Bacteria</taxon>
        <taxon>Pseudomonadati</taxon>
        <taxon>Bacteroidota</taxon>
        <taxon>Cytophagia</taxon>
        <taxon>Cytophagales</taxon>
        <taxon>Hymenobacteraceae</taxon>
        <taxon>Pontibacter</taxon>
    </lineage>
</organism>
<dbReference type="CDD" id="cd00865">
    <property type="entry name" value="PEBP_bact_arch"/>
    <property type="match status" value="1"/>
</dbReference>